<evidence type="ECO:0000256" key="1">
    <source>
        <dbReference type="SAM" id="SignalP"/>
    </source>
</evidence>
<name>A0AA36IQJ4_9DINO</name>
<reference evidence="3" key="1">
    <citation type="submission" date="2023-08" db="EMBL/GenBank/DDBJ databases">
        <authorList>
            <person name="Chen Y."/>
            <person name="Shah S."/>
            <person name="Dougan E. K."/>
            <person name="Thang M."/>
            <person name="Chan C."/>
        </authorList>
    </citation>
    <scope>NUCLEOTIDE SEQUENCE</scope>
</reference>
<dbReference type="Proteomes" id="UP001178507">
    <property type="component" value="Unassembled WGS sequence"/>
</dbReference>
<accession>A0AA36IQJ4</accession>
<dbReference type="SUPFAM" id="SSF54427">
    <property type="entry name" value="NTF2-like"/>
    <property type="match status" value="1"/>
</dbReference>
<organism evidence="3 4">
    <name type="scientific">Effrenium voratum</name>
    <dbReference type="NCBI Taxonomy" id="2562239"/>
    <lineage>
        <taxon>Eukaryota</taxon>
        <taxon>Sar</taxon>
        <taxon>Alveolata</taxon>
        <taxon>Dinophyceae</taxon>
        <taxon>Suessiales</taxon>
        <taxon>Symbiodiniaceae</taxon>
        <taxon>Effrenium</taxon>
    </lineage>
</organism>
<dbReference type="AlphaFoldDB" id="A0AA36IQJ4"/>
<dbReference type="PANTHER" id="PTHR34957">
    <property type="entry name" value="NUCLEAR TRANSPORT FACTOR 2 (NTF2) FAMILY PROTEIN"/>
    <property type="match status" value="1"/>
</dbReference>
<gene>
    <name evidence="3" type="ORF">EVOR1521_LOCUS17237</name>
</gene>
<evidence type="ECO:0000259" key="2">
    <source>
        <dbReference type="Pfam" id="PF13474"/>
    </source>
</evidence>
<dbReference type="InterPro" id="IPR037401">
    <property type="entry name" value="SnoaL-like"/>
</dbReference>
<evidence type="ECO:0000313" key="4">
    <source>
        <dbReference type="Proteomes" id="UP001178507"/>
    </source>
</evidence>
<dbReference type="Gene3D" id="3.10.450.50">
    <property type="match status" value="1"/>
</dbReference>
<comment type="caution">
    <text evidence="3">The sequence shown here is derived from an EMBL/GenBank/DDBJ whole genome shotgun (WGS) entry which is preliminary data.</text>
</comment>
<protein>
    <recommendedName>
        <fullName evidence="2">SnoaL-like domain-containing protein</fullName>
    </recommendedName>
</protein>
<evidence type="ECO:0000313" key="3">
    <source>
        <dbReference type="EMBL" id="CAJ1392039.1"/>
    </source>
</evidence>
<dbReference type="PANTHER" id="PTHR34957:SF1">
    <property type="entry name" value="NUCLEAR TRANSPORT FACTOR 2 (NTF2) FAMILY PROTEIN"/>
    <property type="match status" value="1"/>
</dbReference>
<dbReference type="InterPro" id="IPR032710">
    <property type="entry name" value="NTF2-like_dom_sf"/>
</dbReference>
<feature type="signal peptide" evidence="1">
    <location>
        <begin position="1"/>
        <end position="25"/>
    </location>
</feature>
<sequence length="242" mass="26554">MGCASPRRAAAALCLGLLLRYGASSFLWQSSLRSVTKHPPRRWVARHAGDEDALAETKEAIGSLLQQLETGMDSEVGRLRAQALRLRWQALLDGQDPAGRLATAVDCALAANQAFYEAFNGKDLEKMSSLWGCNVNQWGPLLFFQNQDESFKMMCTCTHPDSSRLEGRNDILTSFNRIFLSPTLPTITISQEEVLVTSEDMAVVVCKEETSNGGLHEATNTFARSSSGSWFIIGHQAGPVMK</sequence>
<keyword evidence="1" id="KW-0732">Signal</keyword>
<dbReference type="Pfam" id="PF13474">
    <property type="entry name" value="SnoaL_3"/>
    <property type="match status" value="1"/>
</dbReference>
<feature type="chain" id="PRO_5041251897" description="SnoaL-like domain-containing protein" evidence="1">
    <location>
        <begin position="26"/>
        <end position="242"/>
    </location>
</feature>
<dbReference type="EMBL" id="CAUJNA010002247">
    <property type="protein sequence ID" value="CAJ1392039.1"/>
    <property type="molecule type" value="Genomic_DNA"/>
</dbReference>
<proteinExistence type="predicted"/>
<keyword evidence="4" id="KW-1185">Reference proteome</keyword>
<feature type="domain" description="SnoaL-like" evidence="2">
    <location>
        <begin position="110"/>
        <end position="236"/>
    </location>
</feature>